<dbReference type="GO" id="GO:0003677">
    <property type="term" value="F:DNA binding"/>
    <property type="evidence" value="ECO:0007669"/>
    <property type="project" value="UniProtKB-KW"/>
</dbReference>
<dbReference type="CDD" id="cd07971">
    <property type="entry name" value="OBF_DNA_ligase_LigD"/>
    <property type="match status" value="1"/>
</dbReference>
<keyword evidence="3 25" id="KW-0436">Ligase</keyword>
<keyword evidence="16" id="KW-0234">DNA repair</keyword>
<sequence>MALEEYRRKRDFTKTPEPSGDEPARSRRPRPTAAKPDWGTLPHGQRFCVQQHRATRMHYDFRLEHNGVLLSWPIPRGPTLDPAIKRLAVHTEDHPVDYGDFEGVIPSGYGAGTVLLWDIGTYEWLRETADDVEKSLAKGDLKFRLSGTKLQGEFALVKIGDRGRRYGGSSDGDKNWLLIKKRDDAVVEKYEASEHEVSVKTGRSLAEIAADGGGDPREAARARRAASTPAQATAAPRAPAQPAARPAPVTADKEERLPAPMLATTVDRPFSREGWFFELKWDGVRALAAVDDGRVRLVGRSGRDETSRYPELAALGRALRGHSAVVDGEIVVMNDDGRPSFERLQSRINVARDTDVRRAMRDSPATYVVFDILRLDGRDLMQTSLRIRKKTLKDVLTPVEAVMYADDVERDGESFFAAVKSRGIEGMIGKRADSPYQLGRRSPDWVKVKAWQTQSCVIAGSTGGRGRRSEHLGALILGVYDGADLIHCGQVGTGFNEKTLRELRARLDMLVVPTSALRPPPRTAEPATWARPELVCEVRHAGWTRQGILRHPAYLGLRDDIAPRDCVREEPAQADAAEPPTAKPIAVARKRSRAHRPTPGRSDDAATEALLEQLGTLKDSDSLEVEGKRVRVTHLNKVMWPDDQLTKRDLIAHYLRVAPVLLPYLRDRPLSMQMFPDGIDGDHFWRKDKPSHAPEWIESWTYHGEKTKEYIVVNELATLIWVANAASIDLHPWHSRIDAPRQPDWAVFDLDPAEGATFESVITIARLTGVALDHYGLHSVLKTTGQTGLQIYVPIRRGPDYGAVRGWVEGVARAIGRIVPELVSWEWSVKARTGRVRIDYTQNIINKTLNAPYTVRAVPRAPVSAPITWAELDDPALRPDRWTVRTIGERLAQTGDLFAGALAGDQVLPPLD</sequence>
<keyword evidence="7" id="KW-0479">Metal-binding</keyword>
<feature type="compositionally biased region" description="Low complexity" evidence="23">
    <location>
        <begin position="225"/>
        <end position="248"/>
    </location>
</feature>
<dbReference type="NCBIfam" id="TIGR02779">
    <property type="entry name" value="NHEJ_ligase_lig"/>
    <property type="match status" value="1"/>
</dbReference>
<dbReference type="NCBIfam" id="TIGR02777">
    <property type="entry name" value="LigD_PE_dom"/>
    <property type="match status" value="1"/>
</dbReference>
<evidence type="ECO:0000256" key="11">
    <source>
        <dbReference type="ARBA" id="ARBA00022839"/>
    </source>
</evidence>
<dbReference type="InterPro" id="IPR012310">
    <property type="entry name" value="DNA_ligase_ATP-dep_cent"/>
</dbReference>
<keyword evidence="4" id="KW-0808">Transferase</keyword>
<dbReference type="InterPro" id="IPR014146">
    <property type="entry name" value="LigD_ligase_dom"/>
</dbReference>
<evidence type="ECO:0000256" key="15">
    <source>
        <dbReference type="ARBA" id="ARBA00023172"/>
    </source>
</evidence>
<dbReference type="Pfam" id="PF01068">
    <property type="entry name" value="DNA_ligase_A_M"/>
    <property type="match status" value="1"/>
</dbReference>
<feature type="region of interest" description="Disordered" evidence="23">
    <location>
        <begin position="1"/>
        <end position="43"/>
    </location>
</feature>
<feature type="compositionally biased region" description="Basic residues" evidence="23">
    <location>
        <begin position="588"/>
        <end position="598"/>
    </location>
</feature>
<dbReference type="InterPro" id="IPR014144">
    <property type="entry name" value="LigD_PE_domain"/>
</dbReference>
<dbReference type="PROSITE" id="PS50160">
    <property type="entry name" value="DNA_LIGASE_A3"/>
    <property type="match status" value="1"/>
</dbReference>
<dbReference type="GO" id="GO:0006281">
    <property type="term" value="P:DNA repair"/>
    <property type="evidence" value="ECO:0007669"/>
    <property type="project" value="UniProtKB-KW"/>
</dbReference>
<dbReference type="EMBL" id="QHBU01000112">
    <property type="protein sequence ID" value="PZR81413.1"/>
    <property type="molecule type" value="Genomic_DNA"/>
</dbReference>
<evidence type="ECO:0000256" key="9">
    <source>
        <dbReference type="ARBA" id="ARBA00022763"/>
    </source>
</evidence>
<accession>A0A2W5Z7Z2</accession>
<evidence type="ECO:0000313" key="25">
    <source>
        <dbReference type="EMBL" id="PZR81413.1"/>
    </source>
</evidence>
<feature type="compositionally biased region" description="Basic and acidic residues" evidence="23">
    <location>
        <begin position="1"/>
        <end position="14"/>
    </location>
</feature>
<dbReference type="InterPro" id="IPR012309">
    <property type="entry name" value="DNA_ligase_ATP-dep_C"/>
</dbReference>
<dbReference type="EC" id="6.5.1.1" evidence="2"/>
<evidence type="ECO:0000256" key="1">
    <source>
        <dbReference type="ARBA" id="ARBA00001936"/>
    </source>
</evidence>
<dbReference type="PANTHER" id="PTHR42705">
    <property type="entry name" value="BIFUNCTIONAL NON-HOMOLOGOUS END JOINING PROTEIN LIGD"/>
    <property type="match status" value="1"/>
</dbReference>
<keyword evidence="14" id="KW-0238">DNA-binding</keyword>
<dbReference type="SUPFAM" id="SSF50249">
    <property type="entry name" value="Nucleic acid-binding proteins"/>
    <property type="match status" value="1"/>
</dbReference>
<evidence type="ECO:0000256" key="5">
    <source>
        <dbReference type="ARBA" id="ARBA00022695"/>
    </source>
</evidence>
<keyword evidence="10" id="KW-0378">Hydrolase</keyword>
<evidence type="ECO:0000256" key="19">
    <source>
        <dbReference type="ARBA" id="ARBA00029943"/>
    </source>
</evidence>
<dbReference type="Gene3D" id="2.40.50.140">
    <property type="entry name" value="Nucleic acid-binding proteins"/>
    <property type="match status" value="1"/>
</dbReference>
<dbReference type="Gene3D" id="3.90.920.10">
    <property type="entry name" value="DNA primase, PRIM domain"/>
    <property type="match status" value="1"/>
</dbReference>
<keyword evidence="18" id="KW-0511">Multifunctional enzyme</keyword>
<comment type="similarity">
    <text evidence="22">In the N-terminal section; belongs to the LigD polymerase family.</text>
</comment>
<dbReference type="InterPro" id="IPR016059">
    <property type="entry name" value="DNA_ligase_ATP-dep_CS"/>
</dbReference>
<dbReference type="GO" id="GO:0004527">
    <property type="term" value="F:exonuclease activity"/>
    <property type="evidence" value="ECO:0007669"/>
    <property type="project" value="UniProtKB-KW"/>
</dbReference>
<dbReference type="Proteomes" id="UP000248724">
    <property type="component" value="Unassembled WGS sequence"/>
</dbReference>
<evidence type="ECO:0000256" key="8">
    <source>
        <dbReference type="ARBA" id="ARBA00022741"/>
    </source>
</evidence>
<keyword evidence="15" id="KW-0233">DNA recombination</keyword>
<evidence type="ECO:0000256" key="23">
    <source>
        <dbReference type="SAM" id="MobiDB-lite"/>
    </source>
</evidence>
<evidence type="ECO:0000256" key="6">
    <source>
        <dbReference type="ARBA" id="ARBA00022722"/>
    </source>
</evidence>
<evidence type="ECO:0000313" key="26">
    <source>
        <dbReference type="Proteomes" id="UP000248724"/>
    </source>
</evidence>
<keyword evidence="6" id="KW-0540">Nuclease</keyword>
<evidence type="ECO:0000256" key="10">
    <source>
        <dbReference type="ARBA" id="ARBA00022801"/>
    </source>
</evidence>
<dbReference type="Gene3D" id="3.30.470.30">
    <property type="entry name" value="DNA ligase/mRNA capping enzyme"/>
    <property type="match status" value="1"/>
</dbReference>
<keyword evidence="11" id="KW-0269">Exonuclease</keyword>
<keyword evidence="13" id="KW-0239">DNA-directed DNA polymerase</keyword>
<dbReference type="GO" id="GO:0003910">
    <property type="term" value="F:DNA ligase (ATP) activity"/>
    <property type="evidence" value="ECO:0007669"/>
    <property type="project" value="UniProtKB-EC"/>
</dbReference>
<keyword evidence="12" id="KW-0067">ATP-binding</keyword>
<feature type="region of interest" description="Disordered" evidence="23">
    <location>
        <begin position="570"/>
        <end position="606"/>
    </location>
</feature>
<dbReference type="GO" id="GO:0005524">
    <property type="term" value="F:ATP binding"/>
    <property type="evidence" value="ECO:0007669"/>
    <property type="project" value="UniProtKB-KW"/>
</dbReference>
<dbReference type="Gene3D" id="3.30.1490.70">
    <property type="match status" value="1"/>
</dbReference>
<dbReference type="InterPro" id="IPR014143">
    <property type="entry name" value="NHEJ_ligase_prk"/>
</dbReference>
<comment type="similarity">
    <text evidence="21">In the C-terminal section; belongs to the ATP-dependent DNA ligase family.</text>
</comment>
<dbReference type="Pfam" id="PF13298">
    <property type="entry name" value="LigD_N"/>
    <property type="match status" value="1"/>
</dbReference>
<dbReference type="CDD" id="cd07906">
    <property type="entry name" value="Adenylation_DNA_ligase_LigD_LigC"/>
    <property type="match status" value="1"/>
</dbReference>
<proteinExistence type="inferred from homology"/>
<evidence type="ECO:0000256" key="3">
    <source>
        <dbReference type="ARBA" id="ARBA00022598"/>
    </source>
</evidence>
<dbReference type="GO" id="GO:0003887">
    <property type="term" value="F:DNA-directed DNA polymerase activity"/>
    <property type="evidence" value="ECO:0007669"/>
    <property type="project" value="UniProtKB-KW"/>
</dbReference>
<evidence type="ECO:0000256" key="22">
    <source>
        <dbReference type="ARBA" id="ARBA00049990"/>
    </source>
</evidence>
<dbReference type="PROSITE" id="PS00697">
    <property type="entry name" value="DNA_LIGASE_A1"/>
    <property type="match status" value="1"/>
</dbReference>
<evidence type="ECO:0000256" key="2">
    <source>
        <dbReference type="ARBA" id="ARBA00012727"/>
    </source>
</evidence>
<protein>
    <recommendedName>
        <fullName evidence="2">DNA ligase (ATP)</fullName>
        <ecNumber evidence="2">6.5.1.1</ecNumber>
    </recommendedName>
    <alternativeName>
        <fullName evidence="19">NHEJ DNA polymerase</fullName>
    </alternativeName>
</protein>
<evidence type="ECO:0000256" key="13">
    <source>
        <dbReference type="ARBA" id="ARBA00022932"/>
    </source>
</evidence>
<keyword evidence="8" id="KW-0547">Nucleotide-binding</keyword>
<dbReference type="InterPro" id="IPR014145">
    <property type="entry name" value="LigD_pol_dom"/>
</dbReference>
<dbReference type="GO" id="GO:0006310">
    <property type="term" value="P:DNA recombination"/>
    <property type="evidence" value="ECO:0007669"/>
    <property type="project" value="UniProtKB-KW"/>
</dbReference>
<evidence type="ECO:0000256" key="14">
    <source>
        <dbReference type="ARBA" id="ARBA00023125"/>
    </source>
</evidence>
<dbReference type="Pfam" id="PF04679">
    <property type="entry name" value="DNA_ligase_A_C"/>
    <property type="match status" value="1"/>
</dbReference>
<dbReference type="InterPro" id="IPR012340">
    <property type="entry name" value="NA-bd_OB-fold"/>
</dbReference>
<keyword evidence="9" id="KW-0227">DNA damage</keyword>
<dbReference type="NCBIfam" id="TIGR02776">
    <property type="entry name" value="NHEJ_ligase_prk"/>
    <property type="match status" value="1"/>
</dbReference>
<evidence type="ECO:0000259" key="24">
    <source>
        <dbReference type="PROSITE" id="PS50160"/>
    </source>
</evidence>
<feature type="region of interest" description="Disordered" evidence="23">
    <location>
        <begin position="209"/>
        <end position="258"/>
    </location>
</feature>
<dbReference type="Pfam" id="PF21686">
    <property type="entry name" value="LigD_Prim-Pol"/>
    <property type="match status" value="1"/>
</dbReference>
<evidence type="ECO:0000256" key="17">
    <source>
        <dbReference type="ARBA" id="ARBA00023211"/>
    </source>
</evidence>
<evidence type="ECO:0000256" key="7">
    <source>
        <dbReference type="ARBA" id="ARBA00022723"/>
    </source>
</evidence>
<evidence type="ECO:0000256" key="20">
    <source>
        <dbReference type="ARBA" id="ARBA00034003"/>
    </source>
</evidence>
<dbReference type="InterPro" id="IPR052171">
    <property type="entry name" value="NHEJ_LigD"/>
</dbReference>
<dbReference type="GO" id="GO:0046872">
    <property type="term" value="F:metal ion binding"/>
    <property type="evidence" value="ECO:0007669"/>
    <property type="project" value="UniProtKB-KW"/>
</dbReference>
<evidence type="ECO:0000256" key="18">
    <source>
        <dbReference type="ARBA" id="ARBA00023268"/>
    </source>
</evidence>
<comment type="caution">
    <text evidence="25">The sequence shown here is derived from an EMBL/GenBank/DDBJ whole genome shotgun (WGS) entry which is preliminary data.</text>
</comment>
<reference evidence="25 26" key="1">
    <citation type="journal article" date="2017" name="Nature">
        <title>Atmospheric trace gases support primary production in Antarctic desert surface soil.</title>
        <authorList>
            <person name="Ji M."/>
            <person name="Greening C."/>
            <person name="Vanwonterghem I."/>
            <person name="Carere C.R."/>
            <person name="Bay S.K."/>
            <person name="Steen J.A."/>
            <person name="Montgomery K."/>
            <person name="Lines T."/>
            <person name="Beardall J."/>
            <person name="van Dorst J."/>
            <person name="Snape I."/>
            <person name="Stott M.B."/>
            <person name="Hugenholtz P."/>
            <person name="Ferrari B.C."/>
        </authorList>
    </citation>
    <scope>NUCLEOTIDE SEQUENCE [LARGE SCALE GENOMIC DNA]</scope>
    <source>
        <strain evidence="25">RRmetagenome_bin12</strain>
    </source>
</reference>
<comment type="cofactor">
    <cofactor evidence="1">
        <name>Mn(2+)</name>
        <dbReference type="ChEBI" id="CHEBI:29035"/>
    </cofactor>
</comment>
<evidence type="ECO:0000256" key="12">
    <source>
        <dbReference type="ARBA" id="ARBA00022840"/>
    </source>
</evidence>
<evidence type="ECO:0000256" key="4">
    <source>
        <dbReference type="ARBA" id="ARBA00022679"/>
    </source>
</evidence>
<organism evidence="25 26">
    <name type="scientific">Candidatus Aeolococcus gillhamiae</name>
    <dbReference type="NCBI Taxonomy" id="3127015"/>
    <lineage>
        <taxon>Bacteria</taxon>
        <taxon>Bacillati</taxon>
        <taxon>Candidatus Dormiibacterota</taxon>
        <taxon>Candidatus Dormibacteria</taxon>
        <taxon>Candidatus Aeolococcales</taxon>
        <taxon>Candidatus Aeolococcaceae</taxon>
        <taxon>Candidatus Aeolococcus</taxon>
    </lineage>
</organism>
<name>A0A2W5Z7Z2_9BACT</name>
<keyword evidence="17" id="KW-0464">Manganese</keyword>
<dbReference type="PANTHER" id="PTHR42705:SF2">
    <property type="entry name" value="BIFUNCTIONAL NON-HOMOLOGOUS END JOINING PROTEIN LIGD"/>
    <property type="match status" value="1"/>
</dbReference>
<comment type="catalytic activity">
    <reaction evidence="20">
        <text>ATP + (deoxyribonucleotide)n-3'-hydroxyl + 5'-phospho-(deoxyribonucleotide)m = (deoxyribonucleotide)n+m + AMP + diphosphate.</text>
        <dbReference type="EC" id="6.5.1.1"/>
    </reaction>
</comment>
<dbReference type="AlphaFoldDB" id="A0A2W5Z7Z2"/>
<evidence type="ECO:0000256" key="16">
    <source>
        <dbReference type="ARBA" id="ARBA00023204"/>
    </source>
</evidence>
<feature type="domain" description="ATP-dependent DNA ligase family profile" evidence="24">
    <location>
        <begin position="358"/>
        <end position="481"/>
    </location>
</feature>
<keyword evidence="5" id="KW-0548">Nucleotidyltransferase</keyword>
<dbReference type="SUPFAM" id="SSF56091">
    <property type="entry name" value="DNA ligase/mRNA capping enzyme, catalytic domain"/>
    <property type="match status" value="1"/>
</dbReference>
<evidence type="ECO:0000256" key="21">
    <source>
        <dbReference type="ARBA" id="ARBA00049981"/>
    </source>
</evidence>
<dbReference type="NCBIfam" id="TIGR02778">
    <property type="entry name" value="ligD_pol"/>
    <property type="match status" value="1"/>
</dbReference>
<gene>
    <name evidence="25" type="primary">ligD</name>
    <name evidence="25" type="ORF">DLM65_05840</name>
</gene>